<accession>A0ABM8CAE7</accession>
<dbReference type="RefSeq" id="WP_307730380.1">
    <property type="nucleotide sequence ID" value="NZ_AP026966.1"/>
</dbReference>
<keyword evidence="6 11" id="KW-0479">Metal-binding</keyword>
<evidence type="ECO:0000256" key="11">
    <source>
        <dbReference type="PIRNR" id="PIRNR006268"/>
    </source>
</evidence>
<evidence type="ECO:0000256" key="1">
    <source>
        <dbReference type="ARBA" id="ARBA00001946"/>
    </source>
</evidence>
<comment type="similarity">
    <text evidence="11">Belongs to the ApbE family.</text>
</comment>
<dbReference type="PIRSF" id="PIRSF006268">
    <property type="entry name" value="ApbE"/>
    <property type="match status" value="1"/>
</dbReference>
<keyword evidence="7 11" id="KW-0274">FAD</keyword>
<reference evidence="12" key="1">
    <citation type="submission" date="2022-11" db="EMBL/GenBank/DDBJ databases">
        <title>Isolation and characterization of PLA-degrading bacterium Massilia sp. from Antarctic soil.</title>
        <authorList>
            <person name="Sato K."/>
            <person name="Gomez-Fuentes C."/>
            <person name="Ahmad S.A."/>
            <person name="Zulkharnain A."/>
        </authorList>
    </citation>
    <scope>NUCLEOTIDE SEQUENCE</scope>
    <source>
        <strain evidence="12">N-3</strain>
    </source>
</reference>
<gene>
    <name evidence="12" type="ORF">MasN3_37570</name>
</gene>
<dbReference type="InterPro" id="IPR003374">
    <property type="entry name" value="ApbE-like_sf"/>
</dbReference>
<dbReference type="SUPFAM" id="SSF143631">
    <property type="entry name" value="ApbE-like"/>
    <property type="match status" value="1"/>
</dbReference>
<proteinExistence type="inferred from homology"/>
<protein>
    <recommendedName>
        <fullName evidence="3 11">FAD:protein FMN transferase</fullName>
        <ecNumber evidence="2 11">2.7.1.180</ecNumber>
    </recommendedName>
    <alternativeName>
        <fullName evidence="9 11">Flavin transferase</fullName>
    </alternativeName>
</protein>
<dbReference type="Proteomes" id="UP001163336">
    <property type="component" value="Chromosome"/>
</dbReference>
<evidence type="ECO:0000256" key="10">
    <source>
        <dbReference type="ARBA" id="ARBA00048540"/>
    </source>
</evidence>
<evidence type="ECO:0000313" key="13">
    <source>
        <dbReference type="Proteomes" id="UP001163336"/>
    </source>
</evidence>
<keyword evidence="13" id="KW-1185">Reference proteome</keyword>
<evidence type="ECO:0000256" key="2">
    <source>
        <dbReference type="ARBA" id="ARBA00011955"/>
    </source>
</evidence>
<organism evidence="12 13">
    <name type="scientific">Massilia varians</name>
    <dbReference type="NCBI Taxonomy" id="457921"/>
    <lineage>
        <taxon>Bacteria</taxon>
        <taxon>Pseudomonadati</taxon>
        <taxon>Pseudomonadota</taxon>
        <taxon>Betaproteobacteria</taxon>
        <taxon>Burkholderiales</taxon>
        <taxon>Oxalobacteraceae</taxon>
        <taxon>Telluria group</taxon>
        <taxon>Massilia</taxon>
    </lineage>
</organism>
<dbReference type="EC" id="2.7.1.180" evidence="2 11"/>
<dbReference type="PANTHER" id="PTHR30040:SF2">
    <property type="entry name" value="FAD:PROTEIN FMN TRANSFERASE"/>
    <property type="match status" value="1"/>
</dbReference>
<dbReference type="PANTHER" id="PTHR30040">
    <property type="entry name" value="THIAMINE BIOSYNTHESIS LIPOPROTEIN APBE"/>
    <property type="match status" value="1"/>
</dbReference>
<evidence type="ECO:0000256" key="6">
    <source>
        <dbReference type="ARBA" id="ARBA00022723"/>
    </source>
</evidence>
<dbReference type="Pfam" id="PF02424">
    <property type="entry name" value="ApbE"/>
    <property type="match status" value="1"/>
</dbReference>
<evidence type="ECO:0000256" key="5">
    <source>
        <dbReference type="ARBA" id="ARBA00022679"/>
    </source>
</evidence>
<keyword evidence="8 11" id="KW-0460">Magnesium</keyword>
<evidence type="ECO:0000313" key="12">
    <source>
        <dbReference type="EMBL" id="BDT60263.1"/>
    </source>
</evidence>
<evidence type="ECO:0000256" key="7">
    <source>
        <dbReference type="ARBA" id="ARBA00022827"/>
    </source>
</evidence>
<sequence>MPTMRSVLVPFEIDMALPPAGSVLRRAAGQSMGTTWSAQMLVPPASGQGLEAALQRELDEIVAQMSHWEESSLLARYNRAPAGSWHALPPQFYEVAELALQIHEDTAGAYDPAAGALVQLWGFGPSGRHDRAGFQLPSPIEVASTLARRARAVPQLDRTKRRLLQPGGAVLDFSSIAKGYGVDRLGLCLERLGVRHYLVEVGGELRGAGMKPGGEPWWVEIEGVPDAAPSPQAMVALHGLAVATSGDYRSYFEHGRQRASHTIDPRSGHPIANGVASCTVVASSCMVADALSTALTVMGAEAGIAFADARGIAGRYLVRHEDGLREHASAAWRDLLQ</sequence>
<dbReference type="InterPro" id="IPR024932">
    <property type="entry name" value="ApbE"/>
</dbReference>
<name>A0ABM8CAE7_9BURK</name>
<evidence type="ECO:0000256" key="8">
    <source>
        <dbReference type="ARBA" id="ARBA00022842"/>
    </source>
</evidence>
<dbReference type="GO" id="GO:0016740">
    <property type="term" value="F:transferase activity"/>
    <property type="evidence" value="ECO:0007669"/>
    <property type="project" value="UniProtKB-KW"/>
</dbReference>
<evidence type="ECO:0000256" key="4">
    <source>
        <dbReference type="ARBA" id="ARBA00022630"/>
    </source>
</evidence>
<comment type="cofactor">
    <cofactor evidence="1">
        <name>Mg(2+)</name>
        <dbReference type="ChEBI" id="CHEBI:18420"/>
    </cofactor>
</comment>
<dbReference type="EMBL" id="AP026966">
    <property type="protein sequence ID" value="BDT60263.1"/>
    <property type="molecule type" value="Genomic_DNA"/>
</dbReference>
<dbReference type="Gene3D" id="3.10.520.10">
    <property type="entry name" value="ApbE-like domains"/>
    <property type="match status" value="1"/>
</dbReference>
<keyword evidence="5 11" id="KW-0808">Transferase</keyword>
<evidence type="ECO:0000256" key="3">
    <source>
        <dbReference type="ARBA" id="ARBA00016337"/>
    </source>
</evidence>
<comment type="catalytic activity">
    <reaction evidence="10 11">
        <text>L-threonyl-[protein] + FAD = FMN-L-threonyl-[protein] + AMP + H(+)</text>
        <dbReference type="Rhea" id="RHEA:36847"/>
        <dbReference type="Rhea" id="RHEA-COMP:11060"/>
        <dbReference type="Rhea" id="RHEA-COMP:11061"/>
        <dbReference type="ChEBI" id="CHEBI:15378"/>
        <dbReference type="ChEBI" id="CHEBI:30013"/>
        <dbReference type="ChEBI" id="CHEBI:57692"/>
        <dbReference type="ChEBI" id="CHEBI:74257"/>
        <dbReference type="ChEBI" id="CHEBI:456215"/>
        <dbReference type="EC" id="2.7.1.180"/>
    </reaction>
</comment>
<keyword evidence="4 11" id="KW-0285">Flavoprotein</keyword>
<evidence type="ECO:0000256" key="9">
    <source>
        <dbReference type="ARBA" id="ARBA00031306"/>
    </source>
</evidence>